<evidence type="ECO:0000256" key="5">
    <source>
        <dbReference type="ARBA" id="ARBA00023163"/>
    </source>
</evidence>
<evidence type="ECO:0000259" key="7">
    <source>
        <dbReference type="PROSITE" id="PS51099"/>
    </source>
</evidence>
<dbReference type="SUPFAM" id="SSF63520">
    <property type="entry name" value="PTS-regulatory domain, PRD"/>
    <property type="match status" value="2"/>
</dbReference>
<dbReference type="PROSITE" id="PS51099">
    <property type="entry name" value="PTS_EIIB_TYPE_2"/>
    <property type="match status" value="1"/>
</dbReference>
<dbReference type="CDD" id="cd05568">
    <property type="entry name" value="PTS_IIB_bgl_like"/>
    <property type="match status" value="1"/>
</dbReference>
<gene>
    <name evidence="9" type="ORF">J2S23_001373</name>
</gene>
<dbReference type="InterPro" id="IPR036634">
    <property type="entry name" value="PRD_sf"/>
</dbReference>
<feature type="domain" description="PTS EIIA type-2" evidence="6">
    <location>
        <begin position="518"/>
        <end position="666"/>
    </location>
</feature>
<dbReference type="RefSeq" id="WP_307121993.1">
    <property type="nucleotide sequence ID" value="NZ_JAUSTM010000012.1"/>
</dbReference>
<evidence type="ECO:0000256" key="3">
    <source>
        <dbReference type="ARBA" id="ARBA00023015"/>
    </source>
</evidence>
<evidence type="ECO:0000256" key="1">
    <source>
        <dbReference type="ARBA" id="ARBA00022679"/>
    </source>
</evidence>
<dbReference type="InterPro" id="IPR011608">
    <property type="entry name" value="PRD"/>
</dbReference>
<evidence type="ECO:0000313" key="10">
    <source>
        <dbReference type="Proteomes" id="UP001223079"/>
    </source>
</evidence>
<protein>
    <submittedName>
        <fullName evidence="9">Lichenan operon transcriptional antiterminator</fullName>
    </submittedName>
</protein>
<feature type="domain" description="PRD" evidence="8">
    <location>
        <begin position="296"/>
        <end position="403"/>
    </location>
</feature>
<keyword evidence="3" id="KW-0805">Transcription regulation</keyword>
<dbReference type="Gene3D" id="1.10.10.10">
    <property type="entry name" value="Winged helix-like DNA-binding domain superfamily/Winged helix DNA-binding domain"/>
    <property type="match status" value="2"/>
</dbReference>
<dbReference type="Pfam" id="PF00359">
    <property type="entry name" value="PTS_EIIA_2"/>
    <property type="match status" value="1"/>
</dbReference>
<dbReference type="Proteomes" id="UP001223079">
    <property type="component" value="Unassembled WGS sequence"/>
</dbReference>
<comment type="caution">
    <text evidence="9">The sequence shown here is derived from an EMBL/GenBank/DDBJ whole genome shotgun (WGS) entry which is preliminary data.</text>
</comment>
<evidence type="ECO:0000259" key="6">
    <source>
        <dbReference type="PROSITE" id="PS51094"/>
    </source>
</evidence>
<name>A0ABT9YUN9_9STRE</name>
<dbReference type="SUPFAM" id="SSF55804">
    <property type="entry name" value="Phoshotransferase/anion transport protein"/>
    <property type="match status" value="1"/>
</dbReference>
<dbReference type="InterPro" id="IPR050661">
    <property type="entry name" value="BglG_antiterminators"/>
</dbReference>
<dbReference type="PROSITE" id="PS51094">
    <property type="entry name" value="PTS_EIIA_TYPE_2"/>
    <property type="match status" value="1"/>
</dbReference>
<evidence type="ECO:0000256" key="4">
    <source>
        <dbReference type="ARBA" id="ARBA00023159"/>
    </source>
</evidence>
<dbReference type="SUPFAM" id="SSF52794">
    <property type="entry name" value="PTS system IIB component-like"/>
    <property type="match status" value="1"/>
</dbReference>
<proteinExistence type="predicted"/>
<keyword evidence="2" id="KW-0677">Repeat</keyword>
<dbReference type="Pfam" id="PF00874">
    <property type="entry name" value="PRD"/>
    <property type="match status" value="2"/>
</dbReference>
<dbReference type="InterPro" id="IPR016152">
    <property type="entry name" value="PTrfase/Anion_transptr"/>
</dbReference>
<dbReference type="Pfam" id="PF08279">
    <property type="entry name" value="HTH_11"/>
    <property type="match status" value="1"/>
</dbReference>
<dbReference type="InterPro" id="IPR036388">
    <property type="entry name" value="WH-like_DNA-bd_sf"/>
</dbReference>
<dbReference type="Gene3D" id="1.10.1790.10">
    <property type="entry name" value="PRD domain"/>
    <property type="match status" value="2"/>
</dbReference>
<evidence type="ECO:0000313" key="9">
    <source>
        <dbReference type="EMBL" id="MDQ0222815.1"/>
    </source>
</evidence>
<feature type="domain" description="PTS EIIB type-2" evidence="7">
    <location>
        <begin position="406"/>
        <end position="498"/>
    </location>
</feature>
<accession>A0ABT9YUN9</accession>
<evidence type="ECO:0000256" key="2">
    <source>
        <dbReference type="ARBA" id="ARBA00022737"/>
    </source>
</evidence>
<dbReference type="PANTHER" id="PTHR30185:SF18">
    <property type="entry name" value="TRANSCRIPTIONAL REGULATOR MTLR"/>
    <property type="match status" value="1"/>
</dbReference>
<dbReference type="Gene3D" id="3.40.50.2300">
    <property type="match status" value="1"/>
</dbReference>
<feature type="domain" description="PRD" evidence="8">
    <location>
        <begin position="191"/>
        <end position="295"/>
    </location>
</feature>
<dbReference type="Gene3D" id="3.40.930.10">
    <property type="entry name" value="Mannitol-specific EII, Chain A"/>
    <property type="match status" value="1"/>
</dbReference>
<evidence type="ECO:0000259" key="8">
    <source>
        <dbReference type="PROSITE" id="PS51372"/>
    </source>
</evidence>
<keyword evidence="4" id="KW-0010">Activator</keyword>
<dbReference type="PROSITE" id="PS51372">
    <property type="entry name" value="PRD_2"/>
    <property type="match status" value="2"/>
</dbReference>
<dbReference type="InterPro" id="IPR013011">
    <property type="entry name" value="PTS_EIIB_2"/>
</dbReference>
<dbReference type="InterPro" id="IPR002178">
    <property type="entry name" value="PTS_EIIA_type-2_dom"/>
</dbReference>
<keyword evidence="5" id="KW-0804">Transcription</keyword>
<dbReference type="InterPro" id="IPR007737">
    <property type="entry name" value="Mga_HTH"/>
</dbReference>
<dbReference type="InterPro" id="IPR036095">
    <property type="entry name" value="PTS_EIIB-like_sf"/>
</dbReference>
<dbReference type="PANTHER" id="PTHR30185">
    <property type="entry name" value="CRYPTIC BETA-GLUCOSIDE BGL OPERON ANTITERMINATOR"/>
    <property type="match status" value="1"/>
</dbReference>
<sequence>MLAKREWQILKLLTQHQDFTLTGELLAKELSITSRTLRKSIVTLSEGLQNSGARLERKRGQGYQLILEDKYTFYQFLQNEEEFQEHSFDARRLETPKDREHYILNRLFFEEVYLTVDQLTQELFVSRATVLACLNSLRQQLKQYDIQIVAKHNKGLTVEGPEEKQRRFLIGYFFPQAKEADFISQLEADNILEEISLEDLTILVWQVCRQNNVRMSDYAIQNLVLHIALSFKRLKTNRRFEFDYSTPLEPDEHSYQVAREILTQLEERFAIIFPEAEAKYISLHLMGKSHGGQKPKVQAQLQSEIQACLSRLSDIFELPLTKDTALLQGLIAHFTPLLIRLESQIVMENPMLEDLREHYGSELIIVKEAFVTMPLLASYSINDDEWAYIALHVISSVQRLRQDGSKRVLVICATGYGSAQMLMNRLQHLFARQLDIVDVISYYELADVSLDGIDLVLSTVNLDAIMLPVPVLQVNALLLDDDINKIQRFLNLRARRNTDISKKAGNSISSEAVEIFDSVFDSSQFVVVQEARMIREDILELALDRITDVGLEDFKSHFKNQLAMREQLGSVVFQEHYAFPHPSVSIGLKTEIVVVLTPNGLIWDQDHQDVRFTALISPSKQDAKALKYISPSFVQWMEDPLNLERLSQCPTFETFRLQFLPFLNAQLKGGN</sequence>
<dbReference type="Pfam" id="PF05043">
    <property type="entry name" value="Mga"/>
    <property type="match status" value="1"/>
</dbReference>
<reference evidence="9 10" key="1">
    <citation type="submission" date="2023-07" db="EMBL/GenBank/DDBJ databases">
        <title>Genomic Encyclopedia of Type Strains, Phase IV (KMG-IV): sequencing the most valuable type-strain genomes for metagenomic binning, comparative biology and taxonomic classification.</title>
        <authorList>
            <person name="Goeker M."/>
        </authorList>
    </citation>
    <scope>NUCLEOTIDE SEQUENCE [LARGE SCALE GENOMIC DNA]</scope>
    <source>
        <strain evidence="9 10">DSM 105143</strain>
    </source>
</reference>
<keyword evidence="10" id="KW-1185">Reference proteome</keyword>
<organism evidence="9 10">
    <name type="scientific">Streptococcus moroccensis</name>
    <dbReference type="NCBI Taxonomy" id="1451356"/>
    <lineage>
        <taxon>Bacteria</taxon>
        <taxon>Bacillati</taxon>
        <taxon>Bacillota</taxon>
        <taxon>Bacilli</taxon>
        <taxon>Lactobacillales</taxon>
        <taxon>Streptococcaceae</taxon>
        <taxon>Streptococcus</taxon>
    </lineage>
</organism>
<dbReference type="InterPro" id="IPR013196">
    <property type="entry name" value="HTH_11"/>
</dbReference>
<dbReference type="EMBL" id="JAUSTM010000012">
    <property type="protein sequence ID" value="MDQ0222815.1"/>
    <property type="molecule type" value="Genomic_DNA"/>
</dbReference>
<keyword evidence="1" id="KW-0808">Transferase</keyword>